<evidence type="ECO:0000256" key="1">
    <source>
        <dbReference type="SAM" id="Phobius"/>
    </source>
</evidence>
<dbReference type="RefSeq" id="WP_107830812.1">
    <property type="nucleotide sequence ID" value="NZ_CP160205.1"/>
</dbReference>
<protein>
    <submittedName>
        <fullName evidence="3">Pimeloyl-ACP methyl ester carboxylesterase</fullName>
    </submittedName>
</protein>
<keyword evidence="4" id="KW-1185">Reference proteome</keyword>
<dbReference type="Proteomes" id="UP000244168">
    <property type="component" value="Unassembled WGS sequence"/>
</dbReference>
<keyword evidence="1" id="KW-1133">Transmembrane helix</keyword>
<organism evidence="3 4">
    <name type="scientific">Mucilaginibacter yixingensis</name>
    <dbReference type="NCBI Taxonomy" id="1295612"/>
    <lineage>
        <taxon>Bacteria</taxon>
        <taxon>Pseudomonadati</taxon>
        <taxon>Bacteroidota</taxon>
        <taxon>Sphingobacteriia</taxon>
        <taxon>Sphingobacteriales</taxon>
        <taxon>Sphingobacteriaceae</taxon>
        <taxon>Mucilaginibacter</taxon>
    </lineage>
</organism>
<dbReference type="Gene3D" id="3.40.50.1820">
    <property type="entry name" value="alpha/beta hydrolase"/>
    <property type="match status" value="1"/>
</dbReference>
<dbReference type="EMBL" id="QAOQ01000008">
    <property type="protein sequence ID" value="PTQ93622.1"/>
    <property type="molecule type" value="Genomic_DNA"/>
</dbReference>
<evidence type="ECO:0000313" key="4">
    <source>
        <dbReference type="Proteomes" id="UP000244168"/>
    </source>
</evidence>
<dbReference type="InterPro" id="IPR000639">
    <property type="entry name" value="Epox_hydrolase-like"/>
</dbReference>
<name>A0A2T5J606_9SPHI</name>
<gene>
    <name evidence="3" type="ORF">C8P68_10884</name>
</gene>
<sequence>MRFLKLIAIPFIFLAAVTILILGSLYLYRNSEKKNLTDADRKAAGGSYIKLSDGLTHYQLGGPDTGKTVILLHGFSVPYYIWDSTYNKLTAAGYRVLRYDLYGRGYSDRPDGQYDQRFYFNQLIELIRRLHIKTPVTLAGVSFGGRLATDFTGKYPQFVDKVILIDPAYQPMEPDKFEFIARYYESIHPKERIQSQLADFKYPERHPDWAKRYHVQMQYKGFVNALISTMYNYESDGAGENKLLNTRHKPVLLIWGRDDKTVPYSFSDSVRAVLKTEFFPVDDAGHLPQIEQADTVNSRILQFLKKKVN</sequence>
<dbReference type="PANTHER" id="PTHR43798">
    <property type="entry name" value="MONOACYLGLYCEROL LIPASE"/>
    <property type="match status" value="1"/>
</dbReference>
<dbReference type="OrthoDB" id="9773293at2"/>
<feature type="domain" description="AB hydrolase-1" evidence="2">
    <location>
        <begin position="68"/>
        <end position="291"/>
    </location>
</feature>
<dbReference type="PANTHER" id="PTHR43798:SF33">
    <property type="entry name" value="HYDROLASE, PUTATIVE (AFU_ORTHOLOGUE AFUA_2G14860)-RELATED"/>
    <property type="match status" value="1"/>
</dbReference>
<keyword evidence="1" id="KW-0472">Membrane</keyword>
<dbReference type="PRINTS" id="PR00111">
    <property type="entry name" value="ABHYDROLASE"/>
</dbReference>
<dbReference type="GO" id="GO:0003824">
    <property type="term" value="F:catalytic activity"/>
    <property type="evidence" value="ECO:0007669"/>
    <property type="project" value="InterPro"/>
</dbReference>
<dbReference type="InterPro" id="IPR050266">
    <property type="entry name" value="AB_hydrolase_sf"/>
</dbReference>
<accession>A0A2T5J606</accession>
<evidence type="ECO:0000313" key="3">
    <source>
        <dbReference type="EMBL" id="PTQ93622.1"/>
    </source>
</evidence>
<evidence type="ECO:0000259" key="2">
    <source>
        <dbReference type="Pfam" id="PF00561"/>
    </source>
</evidence>
<dbReference type="SUPFAM" id="SSF53474">
    <property type="entry name" value="alpha/beta-Hydrolases"/>
    <property type="match status" value="1"/>
</dbReference>
<dbReference type="AlphaFoldDB" id="A0A2T5J606"/>
<dbReference type="InterPro" id="IPR029058">
    <property type="entry name" value="AB_hydrolase_fold"/>
</dbReference>
<comment type="caution">
    <text evidence="3">The sequence shown here is derived from an EMBL/GenBank/DDBJ whole genome shotgun (WGS) entry which is preliminary data.</text>
</comment>
<keyword evidence="1" id="KW-0812">Transmembrane</keyword>
<proteinExistence type="predicted"/>
<dbReference type="GO" id="GO:0016020">
    <property type="term" value="C:membrane"/>
    <property type="evidence" value="ECO:0007669"/>
    <property type="project" value="TreeGrafter"/>
</dbReference>
<dbReference type="PRINTS" id="PR00412">
    <property type="entry name" value="EPOXHYDRLASE"/>
</dbReference>
<dbReference type="Pfam" id="PF00561">
    <property type="entry name" value="Abhydrolase_1"/>
    <property type="match status" value="1"/>
</dbReference>
<reference evidence="3 4" key="1">
    <citation type="submission" date="2018-04" db="EMBL/GenBank/DDBJ databases">
        <title>Genomic Encyclopedia of Archaeal and Bacterial Type Strains, Phase II (KMG-II): from individual species to whole genera.</title>
        <authorList>
            <person name="Goeker M."/>
        </authorList>
    </citation>
    <scope>NUCLEOTIDE SEQUENCE [LARGE SCALE GENOMIC DNA]</scope>
    <source>
        <strain evidence="3 4">DSM 26809</strain>
    </source>
</reference>
<dbReference type="InterPro" id="IPR000073">
    <property type="entry name" value="AB_hydrolase_1"/>
</dbReference>
<feature type="transmembrane region" description="Helical" evidence="1">
    <location>
        <begin position="6"/>
        <end position="28"/>
    </location>
</feature>